<protein>
    <recommendedName>
        <fullName evidence="1">Retrovirus-related Pol polyprotein from transposon TNT 1-94-like beta-barrel domain-containing protein</fullName>
    </recommendedName>
</protein>
<organism evidence="2">
    <name type="scientific">Oryza glumipatula</name>
    <dbReference type="NCBI Taxonomy" id="40148"/>
    <lineage>
        <taxon>Eukaryota</taxon>
        <taxon>Viridiplantae</taxon>
        <taxon>Streptophyta</taxon>
        <taxon>Embryophyta</taxon>
        <taxon>Tracheophyta</taxon>
        <taxon>Spermatophyta</taxon>
        <taxon>Magnoliopsida</taxon>
        <taxon>Liliopsida</taxon>
        <taxon>Poales</taxon>
        <taxon>Poaceae</taxon>
        <taxon>BOP clade</taxon>
        <taxon>Oryzoideae</taxon>
        <taxon>Oryzeae</taxon>
        <taxon>Oryzinae</taxon>
        <taxon>Oryza</taxon>
    </lineage>
</organism>
<dbReference type="HOGENOM" id="CLU_1285041_0_0_1"/>
<dbReference type="Proteomes" id="UP000026961">
    <property type="component" value="Chromosome 3"/>
</dbReference>
<dbReference type="eggNOG" id="KOG0017">
    <property type="taxonomic scope" value="Eukaryota"/>
</dbReference>
<reference evidence="2" key="2">
    <citation type="submission" date="2018-05" db="EMBL/GenBank/DDBJ databases">
        <title>OgluRS3 (Oryza glumaepatula Reference Sequence Version 3).</title>
        <authorList>
            <person name="Zhang J."/>
            <person name="Kudrna D."/>
            <person name="Lee S."/>
            <person name="Talag J."/>
            <person name="Welchert J."/>
            <person name="Wing R.A."/>
        </authorList>
    </citation>
    <scope>NUCLEOTIDE SEQUENCE [LARGE SCALE GENOMIC DNA]</scope>
</reference>
<dbReference type="STRING" id="40148.A0A0D9ZEC0"/>
<feature type="domain" description="Retrovirus-related Pol polyprotein from transposon TNT 1-94-like beta-barrel" evidence="1">
    <location>
        <begin position="97"/>
        <end position="169"/>
    </location>
</feature>
<reference evidence="2" key="1">
    <citation type="submission" date="2015-04" db="UniProtKB">
        <authorList>
            <consortium name="EnsemblPlants"/>
        </authorList>
    </citation>
    <scope>IDENTIFICATION</scope>
</reference>
<name>A0A0D9ZEC0_9ORYZ</name>
<proteinExistence type="predicted"/>
<dbReference type="InterPro" id="IPR054722">
    <property type="entry name" value="PolX-like_BBD"/>
</dbReference>
<accession>A0A0D9ZEC0</accession>
<dbReference type="AlphaFoldDB" id="A0A0D9ZEC0"/>
<keyword evidence="3" id="KW-1185">Reference proteome</keyword>
<evidence type="ECO:0000313" key="3">
    <source>
        <dbReference type="Proteomes" id="UP000026961"/>
    </source>
</evidence>
<dbReference type="Pfam" id="PF22936">
    <property type="entry name" value="Pol_BBD"/>
    <property type="match status" value="1"/>
</dbReference>
<evidence type="ECO:0000259" key="1">
    <source>
        <dbReference type="Pfam" id="PF22936"/>
    </source>
</evidence>
<sequence>MVNIANFLADILRWIGLILRDVLARKLHFSAQKFRRWNQSMLRNSIDLVKKQRDEHRYPNSSDPRGGIIQLYDQATDVTGQRTVPRPDNFNSSAGAWFVETAAPNHITGNRSLMSDLRPVDTYIVYTAGGAGMMVHGVGAVNTERVVIPDVWYVPGINANFVSVGQLAQLDFSTEFRRGVCSIIRGSDGSVVGKGYQGSNGLYELEFIKVPAATT</sequence>
<dbReference type="Gramene" id="OGLUM03G36900.1">
    <property type="protein sequence ID" value="OGLUM03G36900.1"/>
    <property type="gene ID" value="OGLUM03G36900"/>
</dbReference>
<evidence type="ECO:0000313" key="2">
    <source>
        <dbReference type="EnsemblPlants" id="OGLUM03G36900.1"/>
    </source>
</evidence>
<dbReference type="EnsemblPlants" id="OGLUM03G36900.1">
    <property type="protein sequence ID" value="OGLUM03G36900.1"/>
    <property type="gene ID" value="OGLUM03G36900"/>
</dbReference>